<accession>A0A8S8ZXZ3</accession>
<dbReference type="Pfam" id="PF13692">
    <property type="entry name" value="Glyco_trans_1_4"/>
    <property type="match status" value="1"/>
</dbReference>
<dbReference type="Gene3D" id="3.40.50.2000">
    <property type="entry name" value="Glycogen Phosphorylase B"/>
    <property type="match status" value="1"/>
</dbReference>
<dbReference type="PANTHER" id="PTHR12526">
    <property type="entry name" value="GLYCOSYLTRANSFERASE"/>
    <property type="match status" value="1"/>
</dbReference>
<reference evidence="3 4" key="1">
    <citation type="submission" date="2017-07" db="EMBL/GenBank/DDBJ databases">
        <title>Genome sequence of the Sordaria macrospora wild type strain R19027.</title>
        <authorList>
            <person name="Nowrousian M."/>
            <person name="Teichert I."/>
            <person name="Kueck U."/>
        </authorList>
    </citation>
    <scope>NUCLEOTIDE SEQUENCE [LARGE SCALE GENOMIC DNA]</scope>
    <source>
        <strain evidence="3 4">R19027</strain>
        <tissue evidence="3">Mycelium</tissue>
    </source>
</reference>
<dbReference type="VEuPathDB" id="FungiDB:SMAC_07132"/>
<dbReference type="SUPFAM" id="SSF53756">
    <property type="entry name" value="UDP-Glycosyltransferase/glycogen phosphorylase"/>
    <property type="match status" value="1"/>
</dbReference>
<evidence type="ECO:0000313" key="3">
    <source>
        <dbReference type="EMBL" id="KAA8633441.1"/>
    </source>
</evidence>
<name>A0A8S8ZXZ3_SORMA</name>
<dbReference type="PANTHER" id="PTHR12526:SF510">
    <property type="entry name" value="D-INOSITOL 3-PHOSPHATE GLYCOSYLTRANSFERASE"/>
    <property type="match status" value="1"/>
</dbReference>
<dbReference type="EMBL" id="NMPR01000037">
    <property type="protein sequence ID" value="KAA8633441.1"/>
    <property type="molecule type" value="Genomic_DNA"/>
</dbReference>
<evidence type="ECO:0000256" key="2">
    <source>
        <dbReference type="ARBA" id="ARBA00022679"/>
    </source>
</evidence>
<dbReference type="AlphaFoldDB" id="A0A8S8ZXZ3"/>
<organism evidence="3 4">
    <name type="scientific">Sordaria macrospora</name>
    <dbReference type="NCBI Taxonomy" id="5147"/>
    <lineage>
        <taxon>Eukaryota</taxon>
        <taxon>Fungi</taxon>
        <taxon>Dikarya</taxon>
        <taxon>Ascomycota</taxon>
        <taxon>Pezizomycotina</taxon>
        <taxon>Sordariomycetes</taxon>
        <taxon>Sordariomycetidae</taxon>
        <taxon>Sordariales</taxon>
        <taxon>Sordariaceae</taxon>
        <taxon>Sordaria</taxon>
    </lineage>
</organism>
<keyword evidence="1" id="KW-0328">Glycosyltransferase</keyword>
<gene>
    <name evidence="3" type="ORF">SMACR_07132</name>
</gene>
<dbReference type="Proteomes" id="UP000433876">
    <property type="component" value="Unassembled WGS sequence"/>
</dbReference>
<keyword evidence="2" id="KW-0808">Transferase</keyword>
<evidence type="ECO:0000256" key="1">
    <source>
        <dbReference type="ARBA" id="ARBA00022676"/>
    </source>
</evidence>
<comment type="caution">
    <text evidence="3">The sequence shown here is derived from an EMBL/GenBank/DDBJ whole genome shotgun (WGS) entry which is preliminary data.</text>
</comment>
<dbReference type="GO" id="GO:0016757">
    <property type="term" value="F:glycosyltransferase activity"/>
    <property type="evidence" value="ECO:0007669"/>
    <property type="project" value="UniProtKB-KW"/>
</dbReference>
<proteinExistence type="predicted"/>
<evidence type="ECO:0000313" key="4">
    <source>
        <dbReference type="Proteomes" id="UP000433876"/>
    </source>
</evidence>
<sequence>MVTMTISTDTPCGPRVGVNGIPATKMRVFLVQTAQGLTPSSGGYKANVNLLRQLRLLGHDAAQICYGFEDEVEKYAELARAKGVEPNVTNHSALPVMDSKGNQHELDVKTFMDEHGIHNIVISRVPFNEAYPTREFWQDTKDYLEERSITQRMQTLIEIFSEHITAYRPTHVVFNDPVTMKVTADHALRPTFKRINVIHTAEQLPFGPYCNGILGHCSSPEVEDRLLRELEGIWVVSKAIGDYAWQYGKLKTTFLVHSPLTYLDARTGGMPVQRYNIDKFEVGMVNPCPHKGLSILVELAKRLPQIQFVTWSSWGSARKHLDQLKSLPNMKVMPTTSNTDEIWDRIKVLLAPSVWLEAWGVVVTEAQLRGIPVIASNAGGLKEAKIDLPYCLPVNVVTGAKHENGDYIVPEQNIDLWEDAVRRLMTCKQNYDMVARATAQGSVKWLDGLDPRAHEKWFLGMMTA</sequence>
<protein>
    <submittedName>
        <fullName evidence="3">Uncharacterized protein</fullName>
    </submittedName>
</protein>